<dbReference type="EMBL" id="GADI01007477">
    <property type="protein sequence ID" value="JAA66331.1"/>
    <property type="molecule type" value="mRNA"/>
</dbReference>
<protein>
    <submittedName>
        <fullName evidence="3">Putative salivary kunitz domain protein</fullName>
    </submittedName>
</protein>
<name>A0A0K8R5J5_IXORI</name>
<dbReference type="Pfam" id="PF00014">
    <property type="entry name" value="Kunitz_BPTI"/>
    <property type="match status" value="1"/>
</dbReference>
<proteinExistence type="evidence at transcript level"/>
<keyword evidence="1" id="KW-0732">Signal</keyword>
<evidence type="ECO:0000313" key="3">
    <source>
        <dbReference type="EMBL" id="JAA66331.1"/>
    </source>
</evidence>
<accession>A0A0K8R5J5</accession>
<dbReference type="InterPro" id="IPR002223">
    <property type="entry name" value="Kunitz_BPTI"/>
</dbReference>
<dbReference type="SUPFAM" id="SSF57362">
    <property type="entry name" value="BPTI-like"/>
    <property type="match status" value="1"/>
</dbReference>
<evidence type="ECO:0000259" key="2">
    <source>
        <dbReference type="PROSITE" id="PS50279"/>
    </source>
</evidence>
<reference evidence="3" key="1">
    <citation type="submission" date="2012-12" db="EMBL/GenBank/DDBJ databases">
        <title>Identification and characterization of a phenylalanine ammonia-lyase gene family in Isatis indigotica Fort.</title>
        <authorList>
            <person name="Liu Q."/>
            <person name="Chen J."/>
            <person name="Zhou X."/>
            <person name="Di P."/>
            <person name="Xiao Y."/>
            <person name="Xuan H."/>
            <person name="Zhang L."/>
            <person name="Chen W."/>
        </authorList>
    </citation>
    <scope>NUCLEOTIDE SEQUENCE</scope>
    <source>
        <tissue evidence="3">Salivary gland</tissue>
    </source>
</reference>
<feature type="signal peptide" evidence="1">
    <location>
        <begin position="1"/>
        <end position="23"/>
    </location>
</feature>
<dbReference type="Gene3D" id="4.10.410.10">
    <property type="entry name" value="Pancreatic trypsin inhibitor Kunitz domain"/>
    <property type="match status" value="1"/>
</dbReference>
<sequence>MKLLLIAVVISIHTTGFLTTAKAKCDPLYNGGYGGRGGANVEPKWSFNSQTNPCQTIMVKSGCRPKNNCYHSQDECEGYCDPLVLEFEKGRTQG</sequence>
<dbReference type="GO" id="GO:0004867">
    <property type="term" value="F:serine-type endopeptidase inhibitor activity"/>
    <property type="evidence" value="ECO:0007669"/>
    <property type="project" value="InterPro"/>
</dbReference>
<dbReference type="AlphaFoldDB" id="A0A0K8R5J5"/>
<organism evidence="3">
    <name type="scientific">Ixodes ricinus</name>
    <name type="common">Common tick</name>
    <name type="synonym">Acarus ricinus</name>
    <dbReference type="NCBI Taxonomy" id="34613"/>
    <lineage>
        <taxon>Eukaryota</taxon>
        <taxon>Metazoa</taxon>
        <taxon>Ecdysozoa</taxon>
        <taxon>Arthropoda</taxon>
        <taxon>Chelicerata</taxon>
        <taxon>Arachnida</taxon>
        <taxon>Acari</taxon>
        <taxon>Parasitiformes</taxon>
        <taxon>Ixodida</taxon>
        <taxon>Ixodoidea</taxon>
        <taxon>Ixodidae</taxon>
        <taxon>Ixodinae</taxon>
        <taxon>Ixodes</taxon>
    </lineage>
</organism>
<feature type="chain" id="PRO_5005515845" evidence="1">
    <location>
        <begin position="24"/>
        <end position="94"/>
    </location>
</feature>
<evidence type="ECO:0000256" key="1">
    <source>
        <dbReference type="SAM" id="SignalP"/>
    </source>
</evidence>
<dbReference type="PROSITE" id="PS50279">
    <property type="entry name" value="BPTI_KUNITZ_2"/>
    <property type="match status" value="1"/>
</dbReference>
<feature type="domain" description="BPTI/Kunitz inhibitor" evidence="2">
    <location>
        <begin position="25"/>
        <end position="80"/>
    </location>
</feature>
<dbReference type="InterPro" id="IPR036880">
    <property type="entry name" value="Kunitz_BPTI_sf"/>
</dbReference>